<evidence type="ECO:0000256" key="2">
    <source>
        <dbReference type="ARBA" id="ARBA00022833"/>
    </source>
</evidence>
<reference evidence="9" key="1">
    <citation type="journal article" date="2021" name="Nat. Commun.">
        <title>Genetic determinants of endophytism in the Arabidopsis root mycobiome.</title>
        <authorList>
            <person name="Mesny F."/>
            <person name="Miyauchi S."/>
            <person name="Thiergart T."/>
            <person name="Pickel B."/>
            <person name="Atanasova L."/>
            <person name="Karlsson M."/>
            <person name="Huettel B."/>
            <person name="Barry K.W."/>
            <person name="Haridas S."/>
            <person name="Chen C."/>
            <person name="Bauer D."/>
            <person name="Andreopoulos W."/>
            <person name="Pangilinan J."/>
            <person name="LaButti K."/>
            <person name="Riley R."/>
            <person name="Lipzen A."/>
            <person name="Clum A."/>
            <person name="Drula E."/>
            <person name="Henrissat B."/>
            <person name="Kohler A."/>
            <person name="Grigoriev I.V."/>
            <person name="Martin F.M."/>
            <person name="Hacquard S."/>
        </authorList>
    </citation>
    <scope>NUCLEOTIDE SEQUENCE</scope>
    <source>
        <strain evidence="9">MPI-SDFR-AT-0073</strain>
    </source>
</reference>
<dbReference type="Pfam" id="PF04082">
    <property type="entry name" value="Fungal_trans"/>
    <property type="match status" value="1"/>
</dbReference>
<dbReference type="OrthoDB" id="4337792at2759"/>
<dbReference type="InterPro" id="IPR007219">
    <property type="entry name" value="XnlR_reg_dom"/>
</dbReference>
<keyword evidence="6" id="KW-0539">Nucleus</keyword>
<dbReference type="PANTHER" id="PTHR31944">
    <property type="entry name" value="HEME-RESPONSIVE ZINC FINGER TRANSCRIPTION FACTOR HAP1"/>
    <property type="match status" value="1"/>
</dbReference>
<dbReference type="InterPro" id="IPR001138">
    <property type="entry name" value="Zn2Cys6_DnaBD"/>
</dbReference>
<keyword evidence="1" id="KW-0479">Metal-binding</keyword>
<dbReference type="GO" id="GO:0001228">
    <property type="term" value="F:DNA-binding transcription activator activity, RNA polymerase II-specific"/>
    <property type="evidence" value="ECO:0007669"/>
    <property type="project" value="TreeGrafter"/>
</dbReference>
<dbReference type="SMART" id="SM00066">
    <property type="entry name" value="GAL4"/>
    <property type="match status" value="1"/>
</dbReference>
<name>A0A9P8UMF5_9PEZI</name>
<evidence type="ECO:0000256" key="3">
    <source>
        <dbReference type="ARBA" id="ARBA00023015"/>
    </source>
</evidence>
<feature type="domain" description="Zn(2)-C6 fungal-type" evidence="8">
    <location>
        <begin position="20"/>
        <end position="50"/>
    </location>
</feature>
<dbReference type="PROSITE" id="PS50048">
    <property type="entry name" value="ZN2_CY6_FUNGAL_2"/>
    <property type="match status" value="1"/>
</dbReference>
<dbReference type="GO" id="GO:0005634">
    <property type="term" value="C:nucleus"/>
    <property type="evidence" value="ECO:0007669"/>
    <property type="project" value="TreeGrafter"/>
</dbReference>
<dbReference type="InterPro" id="IPR036864">
    <property type="entry name" value="Zn2-C6_fun-type_DNA-bd_sf"/>
</dbReference>
<sequence>MDVGLSNSVSRTQQRRRARACTQCRRKKLRCDHKKPCSNCTRARTKTCTYASEEDQPRRSNSPRNPHALLDEPVVGHGTSTPHRIQDATTQARGNSLDPLSQSQGEVWFPSTVASLLVPSPLGPGDTDHNAGETQAKPIASALDSLTAPVRGAIVKSRYSAPSNWMHSLLLFPDTLSWFDNEIASKGEVWQALQTCKSFCRVIKANQKLTWTIGDYGRHLPSKHTADRLIDAYLRTFESIYRIVHIPTFQHDYETLWEKPTSAPAYFVIQVQLCLALGVCLSRDAFSLRPQALQWVHEAMTWFSSSEKAGLSITGMQNTCLLELARRCMRQVHGDRAWIRSGTLLRSAMSIGLHRDPANLPGMPKAQTEIRRRLWATILELELDASLDAGGAPLISLRDYDCAIPTNLDDVQLDFDSGADLVTQDPTHRTDTSLQIAIAHTFPVRLAIASSSNGIQGRMSYQEVVKLSDDFQTARRAFNAHVACLSPKVGHFQRLYCDMIMTRYIFALHIPYITVASSNPACLQSRDLCLDVALKMCHSSFHPTLARDPFLGASQAAATAESHCDEYTHLMFYGSGSYRAVLFQAINVVGSELVAISANCSGSSLSNTLLPFGSLRGLELLSLFRVGIEWSKHRTTAVQNDVKEFVIMSATLGGVNAAIKGSSIHEGISTAGKEACLEGLSMLTPLACGEDPIPEEPPLLDAEASAIDDFWTANWNVLQEDFFMTTS</sequence>
<evidence type="ECO:0000256" key="1">
    <source>
        <dbReference type="ARBA" id="ARBA00022723"/>
    </source>
</evidence>
<dbReference type="Proteomes" id="UP000758603">
    <property type="component" value="Unassembled WGS sequence"/>
</dbReference>
<gene>
    <name evidence="9" type="ORF">BKA67DRAFT_536038</name>
</gene>
<dbReference type="RefSeq" id="XP_045959006.1">
    <property type="nucleotide sequence ID" value="XM_046100097.1"/>
</dbReference>
<evidence type="ECO:0000256" key="7">
    <source>
        <dbReference type="SAM" id="MobiDB-lite"/>
    </source>
</evidence>
<keyword evidence="2" id="KW-0862">Zinc</keyword>
<dbReference type="SMART" id="SM00906">
    <property type="entry name" value="Fungal_trans"/>
    <property type="match status" value="1"/>
</dbReference>
<organism evidence="9 10">
    <name type="scientific">Truncatella angustata</name>
    <dbReference type="NCBI Taxonomy" id="152316"/>
    <lineage>
        <taxon>Eukaryota</taxon>
        <taxon>Fungi</taxon>
        <taxon>Dikarya</taxon>
        <taxon>Ascomycota</taxon>
        <taxon>Pezizomycotina</taxon>
        <taxon>Sordariomycetes</taxon>
        <taxon>Xylariomycetidae</taxon>
        <taxon>Amphisphaeriales</taxon>
        <taxon>Sporocadaceae</taxon>
        <taxon>Truncatella</taxon>
    </lineage>
</organism>
<evidence type="ECO:0000313" key="10">
    <source>
        <dbReference type="Proteomes" id="UP000758603"/>
    </source>
</evidence>
<dbReference type="Gene3D" id="4.10.240.10">
    <property type="entry name" value="Zn(2)-C6 fungal-type DNA-binding domain"/>
    <property type="match status" value="1"/>
</dbReference>
<protein>
    <recommendedName>
        <fullName evidence="8">Zn(2)-C6 fungal-type domain-containing protein</fullName>
    </recommendedName>
</protein>
<evidence type="ECO:0000256" key="4">
    <source>
        <dbReference type="ARBA" id="ARBA00023125"/>
    </source>
</evidence>
<dbReference type="SUPFAM" id="SSF57701">
    <property type="entry name" value="Zn2/Cys6 DNA-binding domain"/>
    <property type="match status" value="1"/>
</dbReference>
<dbReference type="CDD" id="cd12148">
    <property type="entry name" value="fungal_TF_MHR"/>
    <property type="match status" value="1"/>
</dbReference>
<dbReference type="GeneID" id="70128989"/>
<keyword evidence="5" id="KW-0804">Transcription</keyword>
<evidence type="ECO:0000259" key="8">
    <source>
        <dbReference type="PROSITE" id="PS50048"/>
    </source>
</evidence>
<comment type="caution">
    <text evidence="9">The sequence shown here is derived from an EMBL/GenBank/DDBJ whole genome shotgun (WGS) entry which is preliminary data.</text>
</comment>
<dbReference type="PROSITE" id="PS00463">
    <property type="entry name" value="ZN2_CY6_FUNGAL_1"/>
    <property type="match status" value="1"/>
</dbReference>
<dbReference type="AlphaFoldDB" id="A0A9P8UMF5"/>
<dbReference type="GO" id="GO:0006351">
    <property type="term" value="P:DNA-templated transcription"/>
    <property type="evidence" value="ECO:0007669"/>
    <property type="project" value="InterPro"/>
</dbReference>
<evidence type="ECO:0000256" key="6">
    <source>
        <dbReference type="ARBA" id="ARBA00023242"/>
    </source>
</evidence>
<feature type="region of interest" description="Disordered" evidence="7">
    <location>
        <begin position="49"/>
        <end position="83"/>
    </location>
</feature>
<evidence type="ECO:0000256" key="5">
    <source>
        <dbReference type="ARBA" id="ARBA00023163"/>
    </source>
</evidence>
<evidence type="ECO:0000313" key="9">
    <source>
        <dbReference type="EMBL" id="KAH6654736.1"/>
    </source>
</evidence>
<keyword evidence="4" id="KW-0238">DNA-binding</keyword>
<dbReference type="Pfam" id="PF00172">
    <property type="entry name" value="Zn_clus"/>
    <property type="match status" value="1"/>
</dbReference>
<dbReference type="InterPro" id="IPR051430">
    <property type="entry name" value="Fungal_TF_Env_Response"/>
</dbReference>
<dbReference type="CDD" id="cd00067">
    <property type="entry name" value="GAL4"/>
    <property type="match status" value="1"/>
</dbReference>
<keyword evidence="10" id="KW-1185">Reference proteome</keyword>
<accession>A0A9P8UMF5</accession>
<proteinExistence type="predicted"/>
<dbReference type="EMBL" id="JAGPXC010000004">
    <property type="protein sequence ID" value="KAH6654736.1"/>
    <property type="molecule type" value="Genomic_DNA"/>
</dbReference>
<dbReference type="GO" id="GO:0000978">
    <property type="term" value="F:RNA polymerase II cis-regulatory region sequence-specific DNA binding"/>
    <property type="evidence" value="ECO:0007669"/>
    <property type="project" value="TreeGrafter"/>
</dbReference>
<dbReference type="GO" id="GO:0008270">
    <property type="term" value="F:zinc ion binding"/>
    <property type="evidence" value="ECO:0007669"/>
    <property type="project" value="InterPro"/>
</dbReference>
<dbReference type="PANTHER" id="PTHR31944:SF131">
    <property type="entry name" value="HEME-RESPONSIVE ZINC FINGER TRANSCRIPTION FACTOR HAP1"/>
    <property type="match status" value="1"/>
</dbReference>
<keyword evidence="3" id="KW-0805">Transcription regulation</keyword>